<dbReference type="Proteomes" id="UP001235343">
    <property type="component" value="Unassembled WGS sequence"/>
</dbReference>
<dbReference type="SUPFAM" id="SSF46785">
    <property type="entry name" value="Winged helix' DNA-binding domain"/>
    <property type="match status" value="1"/>
</dbReference>
<dbReference type="PANTHER" id="PTHR38465:SF1">
    <property type="entry name" value="HTH-TYPE TRANSCRIPTIONAL REGULATOR MJ1563-RELATED"/>
    <property type="match status" value="1"/>
</dbReference>
<proteinExistence type="inferred from homology"/>
<comment type="similarity">
    <text evidence="4">Belongs to the GbsR family.</text>
</comment>
<dbReference type="InterPro" id="IPR052362">
    <property type="entry name" value="HTH-GbsR_regulator"/>
</dbReference>
<evidence type="ECO:0000256" key="2">
    <source>
        <dbReference type="ARBA" id="ARBA00023125"/>
    </source>
</evidence>
<keyword evidence="6" id="KW-1185">Reference proteome</keyword>
<dbReference type="InterPro" id="IPR036388">
    <property type="entry name" value="WH-like_DNA-bd_sf"/>
</dbReference>
<gene>
    <name evidence="5" type="ORF">QQS35_20185</name>
</gene>
<dbReference type="Gene3D" id="1.10.10.10">
    <property type="entry name" value="Winged helix-like DNA-binding domain superfamily/Winged helix DNA-binding domain"/>
    <property type="match status" value="1"/>
</dbReference>
<dbReference type="PIRSF" id="PIRSF006707">
    <property type="entry name" value="MJ1563"/>
    <property type="match status" value="1"/>
</dbReference>
<keyword evidence="2 4" id="KW-0238">DNA-binding</keyword>
<evidence type="ECO:0000256" key="1">
    <source>
        <dbReference type="ARBA" id="ARBA00023015"/>
    </source>
</evidence>
<keyword evidence="3 4" id="KW-0804">Transcription</keyword>
<evidence type="ECO:0000256" key="4">
    <source>
        <dbReference type="PIRNR" id="PIRNR006707"/>
    </source>
</evidence>
<dbReference type="EMBL" id="JASTZU010000063">
    <property type="protein sequence ID" value="MDL4842756.1"/>
    <property type="molecule type" value="Genomic_DNA"/>
</dbReference>
<dbReference type="PANTHER" id="PTHR38465">
    <property type="entry name" value="HTH-TYPE TRANSCRIPTIONAL REGULATOR MJ1563-RELATED"/>
    <property type="match status" value="1"/>
</dbReference>
<keyword evidence="1 4" id="KW-0805">Transcription regulation</keyword>
<evidence type="ECO:0000256" key="3">
    <source>
        <dbReference type="ARBA" id="ARBA00023163"/>
    </source>
</evidence>
<dbReference type="RefSeq" id="WP_285934048.1">
    <property type="nucleotide sequence ID" value="NZ_JASTZU010000063.1"/>
</dbReference>
<evidence type="ECO:0000313" key="5">
    <source>
        <dbReference type="EMBL" id="MDL4842756.1"/>
    </source>
</evidence>
<dbReference type="InterPro" id="IPR036390">
    <property type="entry name" value="WH_DNA-bd_sf"/>
</dbReference>
<name>A0ABT7LA54_9BACI</name>
<protein>
    <recommendedName>
        <fullName evidence="4">HTH-type transcriptional regulator</fullName>
    </recommendedName>
</protein>
<organism evidence="5 6">
    <name type="scientific">Aquibacillus rhizosphaerae</name>
    <dbReference type="NCBI Taxonomy" id="3051431"/>
    <lineage>
        <taxon>Bacteria</taxon>
        <taxon>Bacillati</taxon>
        <taxon>Bacillota</taxon>
        <taxon>Bacilli</taxon>
        <taxon>Bacillales</taxon>
        <taxon>Bacillaceae</taxon>
        <taxon>Aquibacillus</taxon>
    </lineage>
</organism>
<accession>A0ABT7LA54</accession>
<dbReference type="InterPro" id="IPR026282">
    <property type="entry name" value="MJ1563"/>
</dbReference>
<evidence type="ECO:0000313" key="6">
    <source>
        <dbReference type="Proteomes" id="UP001235343"/>
    </source>
</evidence>
<comment type="caution">
    <text evidence="5">The sequence shown here is derived from an EMBL/GenBank/DDBJ whole genome shotgun (WGS) entry which is preliminary data.</text>
</comment>
<sequence length="167" mass="19508">MSENHLEDISNLIITEFAKTVEMFDINPSEARLFAILYIEGTPMTLDEMSDALGKSKTSVNTGIRTLVDLNLAERVWRKGVRKDLYKADENLYRKFMNSFIHKWIDAASRQKSSLIEIEKKLQEDFFNNTETEKEEANILYKRVKEMIAFHHSLESVFHEIKSTKKT</sequence>
<reference evidence="5 6" key="1">
    <citation type="submission" date="2023-06" db="EMBL/GenBank/DDBJ databases">
        <title>Aquibacillus rhizosphaerae LR5S19.</title>
        <authorList>
            <person name="Sun J.-Q."/>
        </authorList>
    </citation>
    <scope>NUCLEOTIDE SEQUENCE [LARGE SCALE GENOMIC DNA]</scope>
    <source>
        <strain evidence="5 6">LR5S19</strain>
    </source>
</reference>